<dbReference type="Pfam" id="PF10076">
    <property type="entry name" value="Phage_Mu_Gp48"/>
    <property type="match status" value="1"/>
</dbReference>
<evidence type="ECO:0000313" key="2">
    <source>
        <dbReference type="Proteomes" id="UP000019109"/>
    </source>
</evidence>
<reference evidence="1" key="1">
    <citation type="journal article" date="2014" name="Genome Announc.">
        <title>Draft Genome Sequence of Clostridium straminisolvens Strain JCM 21531T, Isolated from a Cellulose-Degrading Bacterial Community.</title>
        <authorList>
            <person name="Yuki M."/>
            <person name="Oshima K."/>
            <person name="Suda W."/>
            <person name="Sakamoto M."/>
            <person name="Kitamura K."/>
            <person name="Iida T."/>
            <person name="Hattori M."/>
            <person name="Ohkuma M."/>
        </authorList>
    </citation>
    <scope>NUCLEOTIDE SEQUENCE [LARGE SCALE GENOMIC DNA]</scope>
    <source>
        <strain evidence="1">JCM 21531</strain>
    </source>
</reference>
<keyword evidence="2" id="KW-1185">Reference proteome</keyword>
<evidence type="ECO:0000313" key="1">
    <source>
        <dbReference type="EMBL" id="GAE89537.1"/>
    </source>
</evidence>
<dbReference type="RefSeq" id="WP_038289821.1">
    <property type="nucleotide sequence ID" value="NZ_BAVR01000039.1"/>
</dbReference>
<dbReference type="EMBL" id="BAVR01000039">
    <property type="protein sequence ID" value="GAE89537.1"/>
    <property type="molecule type" value="Genomic_DNA"/>
</dbReference>
<dbReference type="InterPro" id="IPR018755">
    <property type="entry name" value="Phage_Mu_Gp48"/>
</dbReference>
<dbReference type="OrthoDB" id="1851194at2"/>
<gene>
    <name evidence="1" type="ORF">JCM21531_3076</name>
</gene>
<dbReference type="AlphaFoldDB" id="W4V8K5"/>
<protein>
    <submittedName>
        <fullName evidence="1">Phage-like element PBSX protein XkdT</fullName>
    </submittedName>
</protein>
<name>W4V8K5_9FIRM</name>
<dbReference type="STRING" id="1294263.JCM21531_3076"/>
<comment type="caution">
    <text evidence="1">The sequence shown here is derived from an EMBL/GenBank/DDBJ whole genome shotgun (WGS) entry which is preliminary data.</text>
</comment>
<accession>W4V8K5</accession>
<proteinExistence type="predicted"/>
<dbReference type="Proteomes" id="UP000019109">
    <property type="component" value="Unassembled WGS sequence"/>
</dbReference>
<sequence length="257" mass="29139">MKPLIDYWPRYLQELLEFNLIAQAEQPEFDVAAEKAIRAADELFLETLSLDGVKRWEKIIGIVPKPDETLAFRRKRILNIYGAQLPFTKRRLATKLDTIIGPGLWELIIDDQTFKFYVQSAESNQNFANELQETIEMVKPANMEFFYIVWILYKLQVSPNFRSYLYSFLESGTEVCGTQYSESTIGRLIRQVVEVSGTANVYMTEYPQCGPEVCGIINTEPAVGRVIIQPIQASNATSAYTATFPECGPEIAGTLPV</sequence>
<organism evidence="1 2">
    <name type="scientific">Acetivibrio straminisolvens JCM 21531</name>
    <dbReference type="NCBI Taxonomy" id="1294263"/>
    <lineage>
        <taxon>Bacteria</taxon>
        <taxon>Bacillati</taxon>
        <taxon>Bacillota</taxon>
        <taxon>Clostridia</taxon>
        <taxon>Eubacteriales</taxon>
        <taxon>Oscillospiraceae</taxon>
        <taxon>Acetivibrio</taxon>
    </lineage>
</organism>